<feature type="transmembrane region" description="Helical" evidence="1">
    <location>
        <begin position="32"/>
        <end position="51"/>
    </location>
</feature>
<accession>A0AAE8YUG7</accession>
<sequence>MLMMLGISMILLILSIWLNVKAFVEGHSLGAKVWISATTALWIFNVLYELAKLN</sequence>
<dbReference type="EMBL" id="OK499992">
    <property type="protein sequence ID" value="UGO51008.1"/>
    <property type="molecule type" value="Genomic_DNA"/>
</dbReference>
<protein>
    <submittedName>
        <fullName evidence="2">Uncharacterized protein</fullName>
    </submittedName>
</protein>
<evidence type="ECO:0000313" key="2">
    <source>
        <dbReference type="EMBL" id="UGO51008.1"/>
    </source>
</evidence>
<reference evidence="2" key="1">
    <citation type="submission" date="2021-10" db="EMBL/GenBank/DDBJ databases">
        <authorList>
            <person name="Lavering E.D."/>
            <person name="James R."/>
            <person name="Fairholm J.D."/>
            <person name="Ogilvie B.H."/>
            <person name="Thurgood T.L."/>
            <person name="Robison R.A."/>
            <person name="Grose J.H."/>
        </authorList>
    </citation>
    <scope>NUCLEOTIDE SEQUENCE</scope>
</reference>
<name>A0AAE8YUG7_9CAUD</name>
<keyword evidence="1" id="KW-1133">Transmembrane helix</keyword>
<gene>
    <name evidence="2" type="ORF">NATE_155</name>
</gene>
<evidence type="ECO:0000256" key="1">
    <source>
        <dbReference type="SAM" id="Phobius"/>
    </source>
</evidence>
<keyword evidence="3" id="KW-1185">Reference proteome</keyword>
<keyword evidence="1" id="KW-0472">Membrane</keyword>
<keyword evidence="1" id="KW-0812">Transmembrane</keyword>
<proteinExistence type="predicted"/>
<dbReference type="Proteomes" id="UP000827544">
    <property type="component" value="Segment"/>
</dbReference>
<evidence type="ECO:0000313" key="3">
    <source>
        <dbReference type="Proteomes" id="UP000827544"/>
    </source>
</evidence>
<organism evidence="2 3">
    <name type="scientific">Bacillus phage vB_BanS_Nate</name>
    <dbReference type="NCBI Taxonomy" id="2894788"/>
    <lineage>
        <taxon>Viruses</taxon>
        <taxon>Duplodnaviria</taxon>
        <taxon>Heunggongvirae</taxon>
        <taxon>Uroviricota</taxon>
        <taxon>Caudoviricetes</taxon>
        <taxon>Joanripponvirinae</taxon>
        <taxon>Natevirus</taxon>
        <taxon>Natevirus nate</taxon>
    </lineage>
</organism>